<evidence type="ECO:0000313" key="1">
    <source>
        <dbReference type="EMBL" id="GBM97973.1"/>
    </source>
</evidence>
<keyword evidence="2" id="KW-1185">Reference proteome</keyword>
<dbReference type="Proteomes" id="UP000499080">
    <property type="component" value="Unassembled WGS sequence"/>
</dbReference>
<protein>
    <submittedName>
        <fullName evidence="1">Uncharacterized protein</fullName>
    </submittedName>
</protein>
<name>A0A4Y2K5G7_ARAVE</name>
<organism evidence="1 2">
    <name type="scientific">Araneus ventricosus</name>
    <name type="common">Orbweaver spider</name>
    <name type="synonym">Epeira ventricosa</name>
    <dbReference type="NCBI Taxonomy" id="182803"/>
    <lineage>
        <taxon>Eukaryota</taxon>
        <taxon>Metazoa</taxon>
        <taxon>Ecdysozoa</taxon>
        <taxon>Arthropoda</taxon>
        <taxon>Chelicerata</taxon>
        <taxon>Arachnida</taxon>
        <taxon>Araneae</taxon>
        <taxon>Araneomorphae</taxon>
        <taxon>Entelegynae</taxon>
        <taxon>Araneoidea</taxon>
        <taxon>Araneidae</taxon>
        <taxon>Araneus</taxon>
    </lineage>
</organism>
<dbReference type="EMBL" id="BGPR01004284">
    <property type="protein sequence ID" value="GBM97973.1"/>
    <property type="molecule type" value="Genomic_DNA"/>
</dbReference>
<evidence type="ECO:0000313" key="2">
    <source>
        <dbReference type="Proteomes" id="UP000499080"/>
    </source>
</evidence>
<gene>
    <name evidence="1" type="ORF">AVEN_166960_1</name>
</gene>
<sequence>MGVGVGQAILNNISRRHEFHYEKKIIEIGRVVKAGGLGEGFLPHYFKYIDRYENRRSDPQKERLRVVQKASEIIRQDIRSALSEIDNYPPSTKLFSNVNTRLSESLVFLMEEIILEK</sequence>
<proteinExistence type="predicted"/>
<accession>A0A4Y2K5G7</accession>
<dbReference type="AlphaFoldDB" id="A0A4Y2K5G7"/>
<reference evidence="1 2" key="1">
    <citation type="journal article" date="2019" name="Sci. Rep.">
        <title>Orb-weaving spider Araneus ventricosus genome elucidates the spidroin gene catalogue.</title>
        <authorList>
            <person name="Kono N."/>
            <person name="Nakamura H."/>
            <person name="Ohtoshi R."/>
            <person name="Moran D.A.P."/>
            <person name="Shinohara A."/>
            <person name="Yoshida Y."/>
            <person name="Fujiwara M."/>
            <person name="Mori M."/>
            <person name="Tomita M."/>
            <person name="Arakawa K."/>
        </authorList>
    </citation>
    <scope>NUCLEOTIDE SEQUENCE [LARGE SCALE GENOMIC DNA]</scope>
</reference>
<comment type="caution">
    <text evidence="1">The sequence shown here is derived from an EMBL/GenBank/DDBJ whole genome shotgun (WGS) entry which is preliminary data.</text>
</comment>
<dbReference type="OrthoDB" id="6470783at2759"/>